<dbReference type="InterPro" id="IPR036237">
    <property type="entry name" value="Xyl_isomerase-like_sf"/>
</dbReference>
<accession>A0A370FEU2</accession>
<dbReference type="Gene3D" id="3.20.20.80">
    <property type="entry name" value="Glycosidases"/>
    <property type="match status" value="1"/>
</dbReference>
<dbReference type="PROSITE" id="PS51257">
    <property type="entry name" value="PROKAR_LIPOPROTEIN"/>
    <property type="match status" value="1"/>
</dbReference>
<name>A0A370FEU2_9BURK</name>
<dbReference type="STRING" id="433924.NS331_22375"/>
<keyword evidence="4" id="KW-1185">Reference proteome</keyword>
<reference evidence="3 4" key="1">
    <citation type="submission" date="2018-07" db="EMBL/GenBank/DDBJ databases">
        <title>Genomic Encyclopedia of Type Strains, Phase IV (KMG-IV): sequencing the most valuable type-strain genomes for metagenomic binning, comparative biology and taxonomic classification.</title>
        <authorList>
            <person name="Goeker M."/>
        </authorList>
    </citation>
    <scope>NUCLEOTIDE SEQUENCE [LARGE SCALE GENOMIC DNA]</scope>
    <source>
        <strain evidence="3 4">DSM 21352</strain>
    </source>
</reference>
<dbReference type="Proteomes" id="UP000255265">
    <property type="component" value="Unassembled WGS sequence"/>
</dbReference>
<organism evidence="3 4">
    <name type="scientific">Pseudacidovorax intermedius</name>
    <dbReference type="NCBI Taxonomy" id="433924"/>
    <lineage>
        <taxon>Bacteria</taxon>
        <taxon>Pseudomonadati</taxon>
        <taxon>Pseudomonadota</taxon>
        <taxon>Betaproteobacteria</taxon>
        <taxon>Burkholderiales</taxon>
        <taxon>Comamonadaceae</taxon>
        <taxon>Pseudacidovorax</taxon>
    </lineage>
</organism>
<protein>
    <submittedName>
        <fullName evidence="3">Uncharacterized protein DUF4434</fullName>
    </submittedName>
</protein>
<evidence type="ECO:0000313" key="3">
    <source>
        <dbReference type="EMBL" id="RDI21911.1"/>
    </source>
</evidence>
<sequence>MPTRRSWLGAAGAAAALLAAGCAPAPMRLDGTFLQPWRSHEALSLEEWQRRLRVTRELGCREVVVQWMGLYGGANDWMLPPALLQMLFDEAARQGMGVRLGLPYDERWWTTLGAKQPEALPAFLDQTRERSLAAMRTEPWPGHAAFRGWYLPYEIDQYNWATPERRRLLTAWLRELAAEPPRRGQPRLAVSTFYSRLPTPGSLDGLWAEILDAAPLRPMLQDGVGVAGMGNYAGLEPLRRLLRQRGVAFDLIVELFEQLPNPPGQPDGFRARAATLERVRAQLEVARTYGAEHVLAFAIDPWLLGDTPEAKKLLRDWRGGDA</sequence>
<gene>
    <name evidence="3" type="ORF">DFR41_10835</name>
</gene>
<dbReference type="AlphaFoldDB" id="A0A370FEU2"/>
<dbReference type="PROSITE" id="PS51318">
    <property type="entry name" value="TAT"/>
    <property type="match status" value="1"/>
</dbReference>
<keyword evidence="1" id="KW-0732">Signal</keyword>
<feature type="chain" id="PRO_5017018113" evidence="1">
    <location>
        <begin position="26"/>
        <end position="322"/>
    </location>
</feature>
<feature type="domain" description="DUF4434" evidence="2">
    <location>
        <begin position="29"/>
        <end position="311"/>
    </location>
</feature>
<proteinExistence type="predicted"/>
<evidence type="ECO:0000313" key="4">
    <source>
        <dbReference type="Proteomes" id="UP000255265"/>
    </source>
</evidence>
<comment type="caution">
    <text evidence="3">The sequence shown here is derived from an EMBL/GenBank/DDBJ whole genome shotgun (WGS) entry which is preliminary data.</text>
</comment>
<dbReference type="SUPFAM" id="SSF51658">
    <property type="entry name" value="Xylose isomerase-like"/>
    <property type="match status" value="1"/>
</dbReference>
<evidence type="ECO:0000256" key="1">
    <source>
        <dbReference type="SAM" id="SignalP"/>
    </source>
</evidence>
<dbReference type="OrthoDB" id="5461181at2"/>
<dbReference type="EMBL" id="QQAV01000008">
    <property type="protein sequence ID" value="RDI21911.1"/>
    <property type="molecule type" value="Genomic_DNA"/>
</dbReference>
<dbReference type="RefSeq" id="WP_114803838.1">
    <property type="nucleotide sequence ID" value="NZ_QQAV01000008.1"/>
</dbReference>
<feature type="signal peptide" evidence="1">
    <location>
        <begin position="1"/>
        <end position="25"/>
    </location>
</feature>
<dbReference type="InterPro" id="IPR006311">
    <property type="entry name" value="TAT_signal"/>
</dbReference>
<dbReference type="InterPro" id="IPR027849">
    <property type="entry name" value="DUF4434"/>
</dbReference>
<evidence type="ECO:0000259" key="2">
    <source>
        <dbReference type="Pfam" id="PF14488"/>
    </source>
</evidence>
<dbReference type="Pfam" id="PF14488">
    <property type="entry name" value="DUF4434"/>
    <property type="match status" value="1"/>
</dbReference>